<name>A0A5E4U2L0_9BURK</name>
<evidence type="ECO:0000313" key="4">
    <source>
        <dbReference type="EMBL" id="VVD94346.1"/>
    </source>
</evidence>
<dbReference type="GO" id="GO:0005524">
    <property type="term" value="F:ATP binding"/>
    <property type="evidence" value="ECO:0007669"/>
    <property type="project" value="UniProtKB-KW"/>
</dbReference>
<dbReference type="InterPro" id="IPR050168">
    <property type="entry name" value="AAA_ATPase_domain"/>
</dbReference>
<feature type="domain" description="AAA+ ATPase" evidence="3">
    <location>
        <begin position="146"/>
        <end position="283"/>
    </location>
</feature>
<dbReference type="InterPro" id="IPR003960">
    <property type="entry name" value="ATPase_AAA_CS"/>
</dbReference>
<dbReference type="Proteomes" id="UP000400981">
    <property type="component" value="Unassembled WGS sequence"/>
</dbReference>
<dbReference type="SMART" id="SM00382">
    <property type="entry name" value="AAA"/>
    <property type="match status" value="2"/>
</dbReference>
<feature type="region of interest" description="Disordered" evidence="2">
    <location>
        <begin position="76"/>
        <end position="96"/>
    </location>
</feature>
<dbReference type="InterPro" id="IPR003593">
    <property type="entry name" value="AAA+_ATPase"/>
</dbReference>
<dbReference type="PANTHER" id="PTHR23077">
    <property type="entry name" value="AAA-FAMILY ATPASE"/>
    <property type="match status" value="1"/>
</dbReference>
<evidence type="ECO:0000256" key="1">
    <source>
        <dbReference type="RuleBase" id="RU003651"/>
    </source>
</evidence>
<comment type="similarity">
    <text evidence="1">Belongs to the AAA ATPase family.</text>
</comment>
<reference evidence="4 5" key="1">
    <citation type="submission" date="2019-08" db="EMBL/GenBank/DDBJ databases">
        <authorList>
            <person name="Peeters C."/>
        </authorList>
    </citation>
    <scope>NUCLEOTIDE SEQUENCE [LARGE SCALE GENOMIC DNA]</scope>
    <source>
        <strain evidence="4 5">LMG 31012</strain>
    </source>
</reference>
<proteinExistence type="inferred from homology"/>
<dbReference type="Gene3D" id="3.40.50.300">
    <property type="entry name" value="P-loop containing nucleotide triphosphate hydrolases"/>
    <property type="match status" value="2"/>
</dbReference>
<dbReference type="OrthoDB" id="9802352at2"/>
<keyword evidence="1" id="KW-0067">ATP-binding</keyword>
<dbReference type="InterPro" id="IPR003959">
    <property type="entry name" value="ATPase_AAA_core"/>
</dbReference>
<evidence type="ECO:0000259" key="3">
    <source>
        <dbReference type="SMART" id="SM00382"/>
    </source>
</evidence>
<evidence type="ECO:0000256" key="2">
    <source>
        <dbReference type="SAM" id="MobiDB-lite"/>
    </source>
</evidence>
<protein>
    <submittedName>
        <fullName evidence="4">AAA family ATPase</fullName>
    </submittedName>
</protein>
<dbReference type="PANTHER" id="PTHR23077:SF198">
    <property type="entry name" value="ATP-DEPENDENT ZINC METALLOPROTEASE FTSH"/>
    <property type="match status" value="1"/>
</dbReference>
<organism evidence="4 5">
    <name type="scientific">Pandoraea eparura</name>
    <dbReference type="NCBI Taxonomy" id="2508291"/>
    <lineage>
        <taxon>Bacteria</taxon>
        <taxon>Pseudomonadati</taxon>
        <taxon>Pseudomonadota</taxon>
        <taxon>Betaproteobacteria</taxon>
        <taxon>Burkholderiales</taxon>
        <taxon>Burkholderiaceae</taxon>
        <taxon>Pandoraea</taxon>
    </lineage>
</organism>
<dbReference type="SUPFAM" id="SSF52540">
    <property type="entry name" value="P-loop containing nucleoside triphosphate hydrolases"/>
    <property type="match status" value="2"/>
</dbReference>
<dbReference type="PROSITE" id="PS00674">
    <property type="entry name" value="AAA"/>
    <property type="match status" value="1"/>
</dbReference>
<gene>
    <name evidence="4" type="ORF">PEP31012_01767</name>
</gene>
<evidence type="ECO:0000313" key="5">
    <source>
        <dbReference type="Proteomes" id="UP000400981"/>
    </source>
</evidence>
<accession>A0A5E4U2L0</accession>
<dbReference type="Gene3D" id="1.10.8.60">
    <property type="match status" value="1"/>
</dbReference>
<dbReference type="EMBL" id="CABPSH010000003">
    <property type="protein sequence ID" value="VVD94346.1"/>
    <property type="molecule type" value="Genomic_DNA"/>
</dbReference>
<keyword evidence="5" id="KW-1185">Reference proteome</keyword>
<dbReference type="CDD" id="cd19481">
    <property type="entry name" value="RecA-like_protease"/>
    <property type="match status" value="1"/>
</dbReference>
<keyword evidence="1" id="KW-0547">Nucleotide-binding</keyword>
<dbReference type="AlphaFoldDB" id="A0A5E4U2L0"/>
<feature type="domain" description="AAA+ ATPase" evidence="3">
    <location>
        <begin position="403"/>
        <end position="532"/>
    </location>
</feature>
<dbReference type="GO" id="GO:0016887">
    <property type="term" value="F:ATP hydrolysis activity"/>
    <property type="evidence" value="ECO:0007669"/>
    <property type="project" value="InterPro"/>
</dbReference>
<dbReference type="InterPro" id="IPR027417">
    <property type="entry name" value="P-loop_NTPase"/>
</dbReference>
<sequence length="623" mass="68204">MRHSAIQKPFPGRKSKFFVEGSRAWIPMRHKITRSRCVAGATVHASPEVAPGALPALAAPATTAVASATLVSSTPPAIPMSPSPALRPVERSESPTRIKTDAIPHDCSDLVRRARGSFKHLAGMVDTKRRLLRAGQDILAGLDGEPRNGILLFGEPGNGKTMFAEALAGELGIPLLPVAFGDMASKWINETPERLRGLFRTARRCAPCVLFIDEVDSFLKPRDGSGMSHSMDRDVVNTLLREIVELRDARVVLVVATNYIEQLDRAAIRSGRFDVHIEVPAPDFQARRNLIWANIVRCLGREAIDVAIVNDLARRWNGFSAARLAALGPQLRDMKRDNEFDGPITFELVTRAMRIIQGQRSAFPQHVVRLEEIVMPKDSRGMLTSIGDRLRNIYDFTQLGGTLPRGILFYGPPGTGKTMAAMSLAKASDWLFLSTTGTDLISRPDEWEKLVRKANDQRPAIVFIDEADSILANRRGSNVSALTNRILATVDGTGGRIPDVVYIAATNHPDVLDPAVLRGGRFAMQVRFDVPEADDMLAWVKSTLSDRQIRLDFAMEGGTEELAAQLLAGRPIADAEALVAEAINLSAVRFLDGWEEEDRPFLSLTDMRAAARALGVGATERPI</sequence>
<dbReference type="Pfam" id="PF00004">
    <property type="entry name" value="AAA"/>
    <property type="match status" value="2"/>
</dbReference>